<comment type="caution">
    <text evidence="2">The sequence shown here is derived from an EMBL/GenBank/DDBJ whole genome shotgun (WGS) entry which is preliminary data.</text>
</comment>
<dbReference type="EMBL" id="JANZQH010000003">
    <property type="protein sequence ID" value="MCT2407482.1"/>
    <property type="molecule type" value="Genomic_DNA"/>
</dbReference>
<evidence type="ECO:0000313" key="2">
    <source>
        <dbReference type="EMBL" id="MCT2407482.1"/>
    </source>
</evidence>
<dbReference type="Pfam" id="PF09346">
    <property type="entry name" value="SMI1_KNR4"/>
    <property type="match status" value="1"/>
</dbReference>
<evidence type="ECO:0000259" key="1">
    <source>
        <dbReference type="SMART" id="SM00860"/>
    </source>
</evidence>
<protein>
    <submittedName>
        <fullName evidence="2">SMI1/KNR4 family protein</fullName>
    </submittedName>
</protein>
<evidence type="ECO:0000313" key="3">
    <source>
        <dbReference type="Proteomes" id="UP001142057"/>
    </source>
</evidence>
<name>A0ABT2IGV7_9FLAO</name>
<accession>A0ABT2IGV7</accession>
<feature type="domain" description="Knr4/Smi1-like" evidence="1">
    <location>
        <begin position="22"/>
        <end position="121"/>
    </location>
</feature>
<dbReference type="InterPro" id="IPR037883">
    <property type="entry name" value="Knr4/Smi1-like_sf"/>
</dbReference>
<proteinExistence type="predicted"/>
<dbReference type="InterPro" id="IPR018958">
    <property type="entry name" value="Knr4/Smi1-like_dom"/>
</dbReference>
<dbReference type="SUPFAM" id="SSF160631">
    <property type="entry name" value="SMI1/KNR4-like"/>
    <property type="match status" value="1"/>
</dbReference>
<dbReference type="RefSeq" id="WP_259828618.1">
    <property type="nucleotide sequence ID" value="NZ_JANZQH010000003.1"/>
</dbReference>
<organism evidence="2 3">
    <name type="scientific">Chryseobacterium pyrolae</name>
    <dbReference type="NCBI Taxonomy" id="2987481"/>
    <lineage>
        <taxon>Bacteria</taxon>
        <taxon>Pseudomonadati</taxon>
        <taxon>Bacteroidota</taxon>
        <taxon>Flavobacteriia</taxon>
        <taxon>Flavobacteriales</taxon>
        <taxon>Weeksellaceae</taxon>
        <taxon>Chryseobacterium group</taxon>
        <taxon>Chryseobacterium</taxon>
    </lineage>
</organism>
<gene>
    <name evidence="2" type="ORF">NZD88_08025</name>
</gene>
<keyword evidence="3" id="KW-1185">Reference proteome</keyword>
<reference evidence="2" key="1">
    <citation type="submission" date="2022-08" db="EMBL/GenBank/DDBJ databases">
        <title>Chryseobacterium antibioticum,isolated from the rhizosphere soil of Pyrola in Tibet.</title>
        <authorList>
            <person name="Kan Y."/>
        </authorList>
    </citation>
    <scope>NUCLEOTIDE SEQUENCE</scope>
    <source>
        <strain evidence="2">Pc2-12</strain>
    </source>
</reference>
<dbReference type="Gene3D" id="3.40.1580.10">
    <property type="entry name" value="SMI1/KNR4-like"/>
    <property type="match status" value="1"/>
</dbReference>
<dbReference type="SMART" id="SM00860">
    <property type="entry name" value="SMI1_KNR4"/>
    <property type="match status" value="1"/>
</dbReference>
<dbReference type="Proteomes" id="UP001142057">
    <property type="component" value="Unassembled WGS sequence"/>
</dbReference>
<sequence>MEEILKQIEIKNSPYGFKILNPASDDKILELENKIGFKLPEEFIHFYSLCNGFECHKDIFNFLSVDTILANDDYGHHWFLFAEYMIYSDSWGLRKNTNGNFEFFNSAQTISSHSILEFLKSFSQGNLFEKGGICEWEEKHIKKNNSQPQP</sequence>